<evidence type="ECO:0000313" key="1">
    <source>
        <dbReference type="EMBL" id="QPT37701.1"/>
    </source>
</evidence>
<sequence>MNAIRTFQNHTPEIHETCMIDGTCVIIGEVSLADNVSVWPYAVLRGDVNSITVGARSNIQDGSVLHVSHKTAAKPEGSPLVIGEDVTVGHKAMLHGCRIGNRVLVGMGTTVLDDAVIEDDVMIGAGSLVPPRKRLVGGYLYVGSPVRQVRVLTDEEKAFLKYSAAHYVRLSQQYRLRIM</sequence>
<dbReference type="EMBL" id="CP065726">
    <property type="protein sequence ID" value="QPT37701.1"/>
    <property type="molecule type" value="Genomic_DNA"/>
</dbReference>
<dbReference type="CDD" id="cd04645">
    <property type="entry name" value="LbH_gamma_CA_like"/>
    <property type="match status" value="1"/>
</dbReference>
<dbReference type="PANTHER" id="PTHR13061:SF56">
    <property type="entry name" value="PROTEIN YRDA"/>
    <property type="match status" value="1"/>
</dbReference>
<accession>A0A7T3EVC8</accession>
<dbReference type="AlphaFoldDB" id="A0A7T3EVC8"/>
<dbReference type="Pfam" id="PF00132">
    <property type="entry name" value="Hexapep"/>
    <property type="match status" value="1"/>
</dbReference>
<dbReference type="InterPro" id="IPR050484">
    <property type="entry name" value="Transf_Hexapept/Carb_Anhydrase"/>
</dbReference>
<dbReference type="SUPFAM" id="SSF51161">
    <property type="entry name" value="Trimeric LpxA-like enzymes"/>
    <property type="match status" value="1"/>
</dbReference>
<dbReference type="RefSeq" id="WP_108043334.1">
    <property type="nucleotide sequence ID" value="NZ_CP065726.1"/>
</dbReference>
<organism evidence="1 2">
    <name type="scientific">Neisseria cinerea</name>
    <dbReference type="NCBI Taxonomy" id="483"/>
    <lineage>
        <taxon>Bacteria</taxon>
        <taxon>Pseudomonadati</taxon>
        <taxon>Pseudomonadota</taxon>
        <taxon>Betaproteobacteria</taxon>
        <taxon>Neisseriales</taxon>
        <taxon>Neisseriaceae</taxon>
        <taxon>Neisseria</taxon>
    </lineage>
</organism>
<name>A0A7T3EVC8_NEICI</name>
<dbReference type="Proteomes" id="UP000594865">
    <property type="component" value="Chromosome"/>
</dbReference>
<reference evidence="1 2" key="1">
    <citation type="submission" date="2020-12" db="EMBL/GenBank/DDBJ databases">
        <title>FDA dAtabase for Regulatory Grade micrObial Sequences (FDA-ARGOS): Supporting development and validation of Infectious Disease Dx tests.</title>
        <authorList>
            <person name="Sproer C."/>
            <person name="Gronow S."/>
            <person name="Severitt S."/>
            <person name="Schroder I."/>
            <person name="Tallon L."/>
            <person name="Sadzewicz L."/>
            <person name="Zhao X."/>
            <person name="Boylan J."/>
            <person name="Ott S."/>
            <person name="Bowen H."/>
            <person name="Vavikolanu K."/>
            <person name="Mehta A."/>
            <person name="Aluvathingal J."/>
            <person name="Nadendla S."/>
            <person name="Lowell S."/>
            <person name="Myers T."/>
            <person name="Yan Y."/>
            <person name="Sichtig H."/>
        </authorList>
    </citation>
    <scope>NUCLEOTIDE SEQUENCE [LARGE SCALE GENOMIC DNA]</scope>
    <source>
        <strain evidence="1 2">FDAARGOS_871</strain>
    </source>
</reference>
<dbReference type="PANTHER" id="PTHR13061">
    <property type="entry name" value="DYNACTIN SUBUNIT P25"/>
    <property type="match status" value="1"/>
</dbReference>
<dbReference type="Gene3D" id="2.160.10.10">
    <property type="entry name" value="Hexapeptide repeat proteins"/>
    <property type="match status" value="1"/>
</dbReference>
<keyword evidence="2" id="KW-1185">Reference proteome</keyword>
<gene>
    <name evidence="1" type="ORF">I6G28_07205</name>
</gene>
<dbReference type="InterPro" id="IPR047324">
    <property type="entry name" value="LbH_gamma_CA-like"/>
</dbReference>
<dbReference type="GeneID" id="84020649"/>
<protein>
    <submittedName>
        <fullName evidence="1">Gamma carbonic anhydrase family protein</fullName>
    </submittedName>
</protein>
<dbReference type="InterPro" id="IPR011004">
    <property type="entry name" value="Trimer_LpxA-like_sf"/>
</dbReference>
<dbReference type="InterPro" id="IPR001451">
    <property type="entry name" value="Hexapep"/>
</dbReference>
<evidence type="ECO:0000313" key="2">
    <source>
        <dbReference type="Proteomes" id="UP000594865"/>
    </source>
</evidence>
<proteinExistence type="predicted"/>